<evidence type="ECO:0000313" key="4">
    <source>
        <dbReference type="WBParaSite" id="SSLN_0001619001-mRNA-1"/>
    </source>
</evidence>
<keyword evidence="3" id="KW-1185">Reference proteome</keyword>
<sequence length="78" mass="7989">MESAPDLEQPSAENSRGLSECLQRGSPDSLGLGSGSARSRHRSTTSVTSDVAFPGAATAAARSCDRRLVGLAALRSSL</sequence>
<reference evidence="2 3" key="2">
    <citation type="submission" date="2018-11" db="EMBL/GenBank/DDBJ databases">
        <authorList>
            <consortium name="Pathogen Informatics"/>
        </authorList>
    </citation>
    <scope>NUCLEOTIDE SEQUENCE [LARGE SCALE GENOMIC DNA]</scope>
    <source>
        <strain evidence="2 3">NST_G2</strain>
    </source>
</reference>
<feature type="compositionally biased region" description="Low complexity" evidence="1">
    <location>
        <begin position="25"/>
        <end position="37"/>
    </location>
</feature>
<evidence type="ECO:0000313" key="3">
    <source>
        <dbReference type="Proteomes" id="UP000275846"/>
    </source>
</evidence>
<protein>
    <submittedName>
        <fullName evidence="2 4">Uncharacterized protein</fullName>
    </submittedName>
</protein>
<dbReference type="Proteomes" id="UP000275846">
    <property type="component" value="Unassembled WGS sequence"/>
</dbReference>
<evidence type="ECO:0000256" key="1">
    <source>
        <dbReference type="SAM" id="MobiDB-lite"/>
    </source>
</evidence>
<organism evidence="4">
    <name type="scientific">Schistocephalus solidus</name>
    <name type="common">Tapeworm</name>
    <dbReference type="NCBI Taxonomy" id="70667"/>
    <lineage>
        <taxon>Eukaryota</taxon>
        <taxon>Metazoa</taxon>
        <taxon>Spiralia</taxon>
        <taxon>Lophotrochozoa</taxon>
        <taxon>Platyhelminthes</taxon>
        <taxon>Cestoda</taxon>
        <taxon>Eucestoda</taxon>
        <taxon>Diphyllobothriidea</taxon>
        <taxon>Diphyllobothriidae</taxon>
        <taxon>Schistocephalus</taxon>
    </lineage>
</organism>
<proteinExistence type="predicted"/>
<name>A0A183TGK1_SCHSO</name>
<feature type="region of interest" description="Disordered" evidence="1">
    <location>
        <begin position="1"/>
        <end position="49"/>
    </location>
</feature>
<accession>A0A183TGK1</accession>
<gene>
    <name evidence="2" type="ORF">SSLN_LOCUS15599</name>
</gene>
<dbReference type="AlphaFoldDB" id="A0A183TGK1"/>
<reference evidence="4" key="1">
    <citation type="submission" date="2016-06" db="UniProtKB">
        <authorList>
            <consortium name="WormBaseParasite"/>
        </authorList>
    </citation>
    <scope>IDENTIFICATION</scope>
</reference>
<evidence type="ECO:0000313" key="2">
    <source>
        <dbReference type="EMBL" id="VDM01985.1"/>
    </source>
</evidence>
<dbReference type="EMBL" id="UYSU01040110">
    <property type="protein sequence ID" value="VDM01985.1"/>
    <property type="molecule type" value="Genomic_DNA"/>
</dbReference>
<dbReference type="WBParaSite" id="SSLN_0001619001-mRNA-1">
    <property type="protein sequence ID" value="SSLN_0001619001-mRNA-1"/>
    <property type="gene ID" value="SSLN_0001619001"/>
</dbReference>